<organism evidence="1 2">
    <name type="scientific">Avrilella dinanensis</name>
    <dbReference type="NCBI Taxonomy" id="2008672"/>
    <lineage>
        <taxon>Bacteria</taxon>
        <taxon>Pseudomonadati</taxon>
        <taxon>Bacteroidota</taxon>
        <taxon>Flavobacteriia</taxon>
        <taxon>Flavobacteriales</taxon>
        <taxon>Flavobacteriaceae</taxon>
        <taxon>Avrilella</taxon>
    </lineage>
</organism>
<name>A0A2M9R2N8_9FLAO</name>
<sequence>MTIDNNTGEVITLDEAINYTHTFQENNPDAIKSFFAGINKINRILGQDDCIGIRFYNGEDLVTGKNNLVLVGVDKNGEDITTGVILEDLVTCPNYCPKNSVLIKP</sequence>
<evidence type="ECO:0000313" key="1">
    <source>
        <dbReference type="EMBL" id="PJR03130.1"/>
    </source>
</evidence>
<dbReference type="RefSeq" id="WP_100676699.1">
    <property type="nucleotide sequence ID" value="NZ_NIPO01000001.1"/>
</dbReference>
<dbReference type="AlphaFoldDB" id="A0A2M9R2N8"/>
<keyword evidence="2" id="KW-1185">Reference proteome</keyword>
<protein>
    <submittedName>
        <fullName evidence="1">Uncharacterized protein</fullName>
    </submittedName>
</protein>
<dbReference type="EMBL" id="NIPO01000001">
    <property type="protein sequence ID" value="PJR03130.1"/>
    <property type="molecule type" value="Genomic_DNA"/>
</dbReference>
<gene>
    <name evidence="1" type="ORF">CDL10_00420</name>
</gene>
<dbReference type="OrthoDB" id="661524at2"/>
<proteinExistence type="predicted"/>
<comment type="caution">
    <text evidence="1">The sequence shown here is derived from an EMBL/GenBank/DDBJ whole genome shotgun (WGS) entry which is preliminary data.</text>
</comment>
<accession>A0A2M9R2N8</accession>
<dbReference type="Proteomes" id="UP000231960">
    <property type="component" value="Unassembled WGS sequence"/>
</dbReference>
<evidence type="ECO:0000313" key="2">
    <source>
        <dbReference type="Proteomes" id="UP000231960"/>
    </source>
</evidence>
<reference evidence="1 2" key="1">
    <citation type="submission" date="2017-06" db="EMBL/GenBank/DDBJ databases">
        <title>Description of Avrilella dinanensis gen. nov. sp. nov.</title>
        <authorList>
            <person name="Leyer C."/>
            <person name="Sassi M."/>
            <person name="Minet J."/>
            <person name="Kayal S."/>
            <person name="Cattoir V."/>
        </authorList>
    </citation>
    <scope>NUCLEOTIDE SEQUENCE [LARGE SCALE GENOMIC DNA]</scope>
    <source>
        <strain evidence="1 2">UR159</strain>
    </source>
</reference>